<dbReference type="InterPro" id="IPR029016">
    <property type="entry name" value="GAF-like_dom_sf"/>
</dbReference>
<evidence type="ECO:0008006" key="2">
    <source>
        <dbReference type="Google" id="ProtNLM"/>
    </source>
</evidence>
<protein>
    <recommendedName>
        <fullName evidence="2">GAF domain-containing protein</fullName>
    </recommendedName>
</protein>
<dbReference type="EMBL" id="OB792704">
    <property type="protein sequence ID" value="CAD7423737.1"/>
    <property type="molecule type" value="Genomic_DNA"/>
</dbReference>
<sequence>MLPLPHSFRRRIFQILNIGDVSSWMSQEEREDEDGFLTRSILSMPIVNGQKTVIGVAQLINKVCPLSGGMFESTTNNPCLLERGLGHPRHNNSSCLQGMASLC</sequence>
<accession>A0A7R9DXU2</accession>
<gene>
    <name evidence="1" type="ORF">TMSB3V08_LOCUS712</name>
</gene>
<organism evidence="1">
    <name type="scientific">Timema monikensis</name>
    <dbReference type="NCBI Taxonomy" id="170555"/>
    <lineage>
        <taxon>Eukaryota</taxon>
        <taxon>Metazoa</taxon>
        <taxon>Ecdysozoa</taxon>
        <taxon>Arthropoda</taxon>
        <taxon>Hexapoda</taxon>
        <taxon>Insecta</taxon>
        <taxon>Pterygota</taxon>
        <taxon>Neoptera</taxon>
        <taxon>Polyneoptera</taxon>
        <taxon>Phasmatodea</taxon>
        <taxon>Timematodea</taxon>
        <taxon>Timematoidea</taxon>
        <taxon>Timematidae</taxon>
        <taxon>Timema</taxon>
    </lineage>
</organism>
<name>A0A7R9DXU2_9NEOP</name>
<dbReference type="Gene3D" id="3.30.450.40">
    <property type="match status" value="1"/>
</dbReference>
<dbReference type="AlphaFoldDB" id="A0A7R9DXU2"/>
<dbReference type="SUPFAM" id="SSF55781">
    <property type="entry name" value="GAF domain-like"/>
    <property type="match status" value="1"/>
</dbReference>
<reference evidence="1" key="1">
    <citation type="submission" date="2020-11" db="EMBL/GenBank/DDBJ databases">
        <authorList>
            <person name="Tran Van P."/>
        </authorList>
    </citation>
    <scope>NUCLEOTIDE SEQUENCE</scope>
</reference>
<proteinExistence type="predicted"/>
<evidence type="ECO:0000313" key="1">
    <source>
        <dbReference type="EMBL" id="CAD7423737.1"/>
    </source>
</evidence>